<dbReference type="PANTHER" id="PTHR46115">
    <property type="entry name" value="THIOREDOXIN-LIKE PROTEIN 1"/>
    <property type="match status" value="1"/>
</dbReference>
<evidence type="ECO:0000256" key="1">
    <source>
        <dbReference type="ARBA" id="ARBA00008987"/>
    </source>
</evidence>
<keyword evidence="2" id="KW-1015">Disulfide bond</keyword>
<protein>
    <submittedName>
        <fullName evidence="4">Thioredoxin</fullName>
    </submittedName>
</protein>
<comment type="caution">
    <text evidence="4">The sequence shown here is derived from an EMBL/GenBank/DDBJ whole genome shotgun (WGS) entry which is preliminary data.</text>
</comment>
<reference evidence="4 5" key="1">
    <citation type="journal article" date="2018" name="BMC Genomics">
        <title>Comparative genome analyses reveal sequence features reflecting distinct modes of host-adaptation between dicot and monocot powdery mildew.</title>
        <authorList>
            <person name="Wu Y."/>
            <person name="Ma X."/>
            <person name="Pan Z."/>
            <person name="Kale S.D."/>
            <person name="Song Y."/>
            <person name="King H."/>
            <person name="Zhang Q."/>
            <person name="Presley C."/>
            <person name="Deng X."/>
            <person name="Wei C.I."/>
            <person name="Xiao S."/>
        </authorList>
    </citation>
    <scope>NUCLEOTIDE SEQUENCE [LARGE SCALE GENOMIC DNA]</scope>
    <source>
        <strain evidence="4">UMSG1</strain>
    </source>
</reference>
<evidence type="ECO:0000259" key="3">
    <source>
        <dbReference type="PROSITE" id="PS51352"/>
    </source>
</evidence>
<dbReference type="InterPro" id="IPR013766">
    <property type="entry name" value="Thioredoxin_domain"/>
</dbReference>
<evidence type="ECO:0000313" key="4">
    <source>
        <dbReference type="EMBL" id="RKF96042.1"/>
    </source>
</evidence>
<dbReference type="PROSITE" id="PS51352">
    <property type="entry name" value="THIOREDOXIN_2"/>
    <property type="match status" value="1"/>
</dbReference>
<accession>A0A420JCN5</accession>
<dbReference type="Pfam" id="PF00085">
    <property type="entry name" value="Thioredoxin"/>
    <property type="match status" value="1"/>
</dbReference>
<gene>
    <name evidence="4" type="ORF">GcM1_017002</name>
</gene>
<proteinExistence type="inferred from homology"/>
<dbReference type="InterPro" id="IPR036249">
    <property type="entry name" value="Thioredoxin-like_sf"/>
</dbReference>
<dbReference type="Gene3D" id="3.40.30.10">
    <property type="entry name" value="Glutaredoxin"/>
    <property type="match status" value="1"/>
</dbReference>
<dbReference type="EMBL" id="MCBS01001768">
    <property type="protein sequence ID" value="RKF96042.1"/>
    <property type="molecule type" value="Genomic_DNA"/>
</dbReference>
<comment type="similarity">
    <text evidence="1">Belongs to the thioredoxin family.</text>
</comment>
<dbReference type="PRINTS" id="PR00421">
    <property type="entry name" value="THIOREDOXIN"/>
</dbReference>
<dbReference type="AlphaFoldDB" id="A0A420JCN5"/>
<evidence type="ECO:0000313" key="5">
    <source>
        <dbReference type="Proteomes" id="UP000285326"/>
    </source>
</evidence>
<dbReference type="Proteomes" id="UP000285326">
    <property type="component" value="Unassembled WGS sequence"/>
</dbReference>
<evidence type="ECO:0000256" key="2">
    <source>
        <dbReference type="ARBA" id="ARBA00023157"/>
    </source>
</evidence>
<dbReference type="SUPFAM" id="SSF52833">
    <property type="entry name" value="Thioredoxin-like"/>
    <property type="match status" value="1"/>
</dbReference>
<dbReference type="PROSITE" id="PS00194">
    <property type="entry name" value="THIOREDOXIN_1"/>
    <property type="match status" value="1"/>
</dbReference>
<name>A0A420JCN5_9PEZI</name>
<dbReference type="InterPro" id="IPR017937">
    <property type="entry name" value="Thioredoxin_CS"/>
</dbReference>
<dbReference type="CDD" id="cd02947">
    <property type="entry name" value="TRX_family"/>
    <property type="match status" value="1"/>
</dbReference>
<sequence>MAQQLTSLAEFEKLKNSSLLIIDFSAVWCGPCRFVGPIFERLASENASTSIIFAKCDVDQAEDVSKACQIRAMPTFKFFRYGKEIDCIEGADPSKLTSAVERYVMEVRTENNMKGN</sequence>
<organism evidence="4 5">
    <name type="scientific">Golovinomyces cichoracearum</name>
    <dbReference type="NCBI Taxonomy" id="62708"/>
    <lineage>
        <taxon>Eukaryota</taxon>
        <taxon>Fungi</taxon>
        <taxon>Dikarya</taxon>
        <taxon>Ascomycota</taxon>
        <taxon>Pezizomycotina</taxon>
        <taxon>Leotiomycetes</taxon>
        <taxon>Erysiphales</taxon>
        <taxon>Erysiphaceae</taxon>
        <taxon>Golovinomyces</taxon>
    </lineage>
</organism>
<feature type="domain" description="Thioredoxin" evidence="3">
    <location>
        <begin position="1"/>
        <end position="116"/>
    </location>
</feature>